<dbReference type="InterPro" id="IPR008979">
    <property type="entry name" value="Galactose-bd-like_sf"/>
</dbReference>
<dbReference type="EMBL" id="KQ964250">
    <property type="protein sequence ID" value="KXJ91372.1"/>
    <property type="molecule type" value="Genomic_DNA"/>
</dbReference>
<accession>A0A136J2I9</accession>
<reference evidence="12" key="1">
    <citation type="submission" date="2016-02" db="EMBL/GenBank/DDBJ databases">
        <title>Draft genome sequence of Microdochium bolleyi, a fungal endophyte of beachgrass.</title>
        <authorList>
            <consortium name="DOE Joint Genome Institute"/>
            <person name="David A.S."/>
            <person name="May G."/>
            <person name="Haridas S."/>
            <person name="Lim J."/>
            <person name="Wang M."/>
            <person name="Labutti K."/>
            <person name="Lipzen A."/>
            <person name="Barry K."/>
            <person name="Grigoriev I.V."/>
        </authorList>
    </citation>
    <scope>NUCLEOTIDE SEQUENCE [LARGE SCALE GENOMIC DNA]</scope>
    <source>
        <strain evidence="12">J235TASD1</strain>
    </source>
</reference>
<dbReference type="InterPro" id="IPR036156">
    <property type="entry name" value="Beta-gal/glucu_dom_sf"/>
</dbReference>
<keyword evidence="2 11" id="KW-0378">Hydrolase</keyword>
<feature type="domain" description="Glycoside hydrolase family 2 immunoglobulin-like beta-sandwich" evidence="7">
    <location>
        <begin position="222"/>
        <end position="326"/>
    </location>
</feature>
<keyword evidence="6" id="KW-0732">Signal</keyword>
<protein>
    <submittedName>
        <fullName evidence="11">Family 2 glycoside hydrolase</fullName>
    </submittedName>
</protein>
<evidence type="ECO:0000259" key="9">
    <source>
        <dbReference type="Pfam" id="PF18368"/>
    </source>
</evidence>
<dbReference type="InterPro" id="IPR041351">
    <property type="entry name" value="Ig_GlcNase"/>
</dbReference>
<dbReference type="SUPFAM" id="SSF49785">
    <property type="entry name" value="Galactose-binding domain-like"/>
    <property type="match status" value="1"/>
</dbReference>
<dbReference type="Pfam" id="PF17786">
    <property type="entry name" value="Mannosidase_ig"/>
    <property type="match status" value="1"/>
</dbReference>
<dbReference type="STRING" id="196109.A0A136J2I9"/>
<evidence type="ECO:0000256" key="2">
    <source>
        <dbReference type="ARBA" id="ARBA00022801"/>
    </source>
</evidence>
<sequence length="905" mass="100323">MRISSTLALCCATGQTALAGPLLTESAGQSIPVPAWDIQSSTKTTGDLSQLSRPGVDTTPWIHVNSSRCTLMGCLITAGVHSDEKLFFSDSLRSFDASTFHSKWLYRSEFALAPGHGRHYLLETNGITSRADIYLNGKEVATSSVQAGAYVGHTYDITDLVAEANALLVQTYPTNYNYDFALGFVDWNPYPPDNGTGVWRNVNIKQTGPVALGPLRVVTNVETHDGNSPATVHLKASIRNLEDRTVTANVLGQILIDGQYGQPLETYKPVVLKPKEITEITITHTINKPAIWWPRAWGAQPLYSGTLIATVNDAKSDAVQRSFGIRTVTSKLNKYNDTMFSINGHPFQVIGGGYSADMFLRWDSAKFESQAQLMLDLGHNTVRLEGKNEHEELYDIADRLGLMVMAGWECCDKWEAWTYNPDLAVNDPWTDEDYAIAGNSMAHEALMQQSHPSMLAYLLGSDYWTDERATKLYVDALKAADWQVPMIASASKRGYPDSLGPSGMKMAGPYDWVPPNYWYDTEPSEDRYGSSFGFGSELGAGVGTPEVSSLKKFLTPSDMEDLWREPKKGLYHMSTSVSAFYTREIYNDALWRRLGAPVSLDDYLLKAQIMDYEATRAQFEGFAIKWTAEHPATGLIYWMLNNAWPSLHWNLFDYYLHPAGSYFGAKVGAREEHIAYNYVDKTIHIINHSIDKKAHRVIEVEILSTDGKVVYNTSSTTDTLPGASTKVLDISDAVEGVPSVAFLRLVLKNQDGLVLSRNVYWLSNTVDTLDWDNSTWYHTPVTKFADYSALTKLTPADVSVTISVAPALRRNSAGVHEDRGAHQNTELGTEGKTSTVVLENKSTVPAFFIRLNLVDANGEDVLPVFWSDNYVTLWPREKLELQVQGVAGAKVQVSGGNVKSREVPL</sequence>
<dbReference type="Pfam" id="PF18368">
    <property type="entry name" value="Ig_GlcNase"/>
    <property type="match status" value="1"/>
</dbReference>
<feature type="signal peptide" evidence="6">
    <location>
        <begin position="1"/>
        <end position="19"/>
    </location>
</feature>
<dbReference type="SUPFAM" id="SSF51445">
    <property type="entry name" value="(Trans)glycosidases"/>
    <property type="match status" value="1"/>
</dbReference>
<dbReference type="PANTHER" id="PTHR43536:SF1">
    <property type="entry name" value="MANNOSYLGLYCOPROTEIN ENDO-BETA-MANNOSIDASE"/>
    <property type="match status" value="1"/>
</dbReference>
<evidence type="ECO:0000256" key="5">
    <source>
        <dbReference type="ARBA" id="ARBA00023326"/>
    </source>
</evidence>
<dbReference type="Gene3D" id="3.20.20.80">
    <property type="entry name" value="Glycosidases"/>
    <property type="match status" value="1"/>
</dbReference>
<dbReference type="OrthoDB" id="408532at2759"/>
<dbReference type="InterPro" id="IPR043534">
    <property type="entry name" value="EBDG/EBM"/>
</dbReference>
<evidence type="ECO:0000259" key="7">
    <source>
        <dbReference type="Pfam" id="PF00703"/>
    </source>
</evidence>
<feature type="domain" description="Mannosidase Ig/CBM-like" evidence="8">
    <location>
        <begin position="683"/>
        <end position="763"/>
    </location>
</feature>
<evidence type="ECO:0000256" key="6">
    <source>
        <dbReference type="SAM" id="SignalP"/>
    </source>
</evidence>
<dbReference type="Gene3D" id="2.60.120.260">
    <property type="entry name" value="Galactose-binding domain-like"/>
    <property type="match status" value="1"/>
</dbReference>
<dbReference type="InterPro" id="IPR006102">
    <property type="entry name" value="Ig-like_GH2"/>
</dbReference>
<dbReference type="PANTHER" id="PTHR43536">
    <property type="entry name" value="MANNOSYLGLYCOPROTEIN ENDO-BETA-MANNOSIDASE"/>
    <property type="match status" value="1"/>
</dbReference>
<gene>
    <name evidence="11" type="ORF">Micbo1qcDRAFT_195482</name>
</gene>
<dbReference type="AlphaFoldDB" id="A0A136J2I9"/>
<feature type="chain" id="PRO_5007293402" evidence="6">
    <location>
        <begin position="20"/>
        <end position="905"/>
    </location>
</feature>
<evidence type="ECO:0000313" key="12">
    <source>
        <dbReference type="Proteomes" id="UP000070501"/>
    </source>
</evidence>
<dbReference type="InterPro" id="IPR017853">
    <property type="entry name" value="GH"/>
</dbReference>
<evidence type="ECO:0000259" key="10">
    <source>
        <dbReference type="Pfam" id="PF22666"/>
    </source>
</evidence>
<dbReference type="Proteomes" id="UP000070501">
    <property type="component" value="Unassembled WGS sequence"/>
</dbReference>
<feature type="domain" description="Exo-beta-D-glucosaminidase Ig-fold" evidence="9">
    <location>
        <begin position="776"/>
        <end position="898"/>
    </location>
</feature>
<dbReference type="InterPro" id="IPR013783">
    <property type="entry name" value="Ig-like_fold"/>
</dbReference>
<dbReference type="SUPFAM" id="SSF49303">
    <property type="entry name" value="beta-Galactosidase/glucuronidase domain"/>
    <property type="match status" value="3"/>
</dbReference>
<evidence type="ECO:0000259" key="8">
    <source>
        <dbReference type="Pfam" id="PF17786"/>
    </source>
</evidence>
<proteinExistence type="inferred from homology"/>
<dbReference type="GO" id="GO:0000272">
    <property type="term" value="P:polysaccharide catabolic process"/>
    <property type="evidence" value="ECO:0007669"/>
    <property type="project" value="UniProtKB-KW"/>
</dbReference>
<evidence type="ECO:0000256" key="4">
    <source>
        <dbReference type="ARBA" id="ARBA00023295"/>
    </source>
</evidence>
<comment type="similarity">
    <text evidence="1">Belongs to the glycosyl hydrolase 2 family.</text>
</comment>
<dbReference type="InterPro" id="IPR054593">
    <property type="entry name" value="Beta-mannosidase-like_N2"/>
</dbReference>
<evidence type="ECO:0000256" key="3">
    <source>
        <dbReference type="ARBA" id="ARBA00023277"/>
    </source>
</evidence>
<feature type="domain" description="Beta-mannosidase-like galactose-binding" evidence="10">
    <location>
        <begin position="45"/>
        <end position="173"/>
    </location>
</feature>
<organism evidence="11 12">
    <name type="scientific">Microdochium bolleyi</name>
    <dbReference type="NCBI Taxonomy" id="196109"/>
    <lineage>
        <taxon>Eukaryota</taxon>
        <taxon>Fungi</taxon>
        <taxon>Dikarya</taxon>
        <taxon>Ascomycota</taxon>
        <taxon>Pezizomycotina</taxon>
        <taxon>Sordariomycetes</taxon>
        <taxon>Xylariomycetidae</taxon>
        <taxon>Xylariales</taxon>
        <taxon>Microdochiaceae</taxon>
        <taxon>Microdochium</taxon>
    </lineage>
</organism>
<evidence type="ECO:0000256" key="1">
    <source>
        <dbReference type="ARBA" id="ARBA00007401"/>
    </source>
</evidence>
<dbReference type="Pfam" id="PF00703">
    <property type="entry name" value="Glyco_hydro_2"/>
    <property type="match status" value="1"/>
</dbReference>
<dbReference type="Gene3D" id="2.60.40.10">
    <property type="entry name" value="Immunoglobulins"/>
    <property type="match status" value="3"/>
</dbReference>
<evidence type="ECO:0000313" key="11">
    <source>
        <dbReference type="EMBL" id="KXJ91372.1"/>
    </source>
</evidence>
<dbReference type="InParanoid" id="A0A136J2I9"/>
<keyword evidence="3" id="KW-0119">Carbohydrate metabolism</keyword>
<keyword evidence="12" id="KW-1185">Reference proteome</keyword>
<dbReference type="GO" id="GO:0004553">
    <property type="term" value="F:hydrolase activity, hydrolyzing O-glycosyl compounds"/>
    <property type="evidence" value="ECO:0007669"/>
    <property type="project" value="InterPro"/>
</dbReference>
<name>A0A136J2I9_9PEZI</name>
<dbReference type="InterPro" id="IPR041447">
    <property type="entry name" value="Mannosidase_ig"/>
</dbReference>
<dbReference type="Pfam" id="PF22666">
    <property type="entry name" value="Glyco_hydro_2_N2"/>
    <property type="match status" value="1"/>
</dbReference>
<keyword evidence="4" id="KW-0326">Glycosidase</keyword>
<keyword evidence="5" id="KW-0624">Polysaccharide degradation</keyword>